<evidence type="ECO:0000259" key="5">
    <source>
        <dbReference type="Pfam" id="PF03810"/>
    </source>
</evidence>
<keyword evidence="4" id="KW-0539">Nucleus</keyword>
<evidence type="ECO:0000256" key="4">
    <source>
        <dbReference type="ARBA" id="ARBA00023242"/>
    </source>
</evidence>
<keyword evidence="8" id="KW-1185">Reference proteome</keyword>
<dbReference type="EMBL" id="JAGTXO010000001">
    <property type="protein sequence ID" value="KAG8470905.1"/>
    <property type="molecule type" value="Genomic_DNA"/>
</dbReference>
<dbReference type="OrthoDB" id="435593at2759"/>
<dbReference type="InterPro" id="IPR011989">
    <property type="entry name" value="ARM-like"/>
</dbReference>
<dbReference type="Proteomes" id="UP000751190">
    <property type="component" value="Unassembled WGS sequence"/>
</dbReference>
<organism evidence="7 8">
    <name type="scientific">Diacronema lutheri</name>
    <name type="common">Unicellular marine alga</name>
    <name type="synonym">Monochrysis lutheri</name>
    <dbReference type="NCBI Taxonomy" id="2081491"/>
    <lineage>
        <taxon>Eukaryota</taxon>
        <taxon>Haptista</taxon>
        <taxon>Haptophyta</taxon>
        <taxon>Pavlovophyceae</taxon>
        <taxon>Pavlovales</taxon>
        <taxon>Pavlovaceae</taxon>
        <taxon>Diacronema</taxon>
    </lineage>
</organism>
<reference evidence="7" key="1">
    <citation type="submission" date="2021-05" db="EMBL/GenBank/DDBJ databases">
        <title>The genome of the haptophyte Pavlova lutheri (Diacronema luteri, Pavlovales) - a model for lipid biosynthesis in eukaryotic algae.</title>
        <authorList>
            <person name="Hulatt C.J."/>
            <person name="Posewitz M.C."/>
        </authorList>
    </citation>
    <scope>NUCLEOTIDE SEQUENCE</scope>
    <source>
        <strain evidence="7">NIVA-4/92</strain>
    </source>
</reference>
<dbReference type="SUPFAM" id="SSF48371">
    <property type="entry name" value="ARM repeat"/>
    <property type="match status" value="1"/>
</dbReference>
<dbReference type="OMA" id="LECITSW"/>
<dbReference type="PANTHER" id="PTHR12363">
    <property type="entry name" value="TRANSPORTIN 3 AND IMPORTIN 13"/>
    <property type="match status" value="1"/>
</dbReference>
<accession>A0A8J5Y3J8</accession>
<dbReference type="Gene3D" id="1.25.10.10">
    <property type="entry name" value="Leucine-rich Repeat Variant"/>
    <property type="match status" value="1"/>
</dbReference>
<name>A0A8J5Y3J8_DIALT</name>
<dbReference type="GO" id="GO:0005737">
    <property type="term" value="C:cytoplasm"/>
    <property type="evidence" value="ECO:0007669"/>
    <property type="project" value="TreeGrafter"/>
</dbReference>
<dbReference type="AlphaFoldDB" id="A0A8J5Y3J8"/>
<dbReference type="PANTHER" id="PTHR12363:SF33">
    <property type="entry name" value="IMPORTIN-13"/>
    <property type="match status" value="1"/>
</dbReference>
<dbReference type="InterPro" id="IPR057941">
    <property type="entry name" value="TPR_TNPO3_IPO13_2nd"/>
</dbReference>
<dbReference type="Pfam" id="PF08389">
    <property type="entry name" value="Xpo1"/>
    <property type="match status" value="1"/>
</dbReference>
<feature type="domain" description="Exportin-1/Importin-beta-like" evidence="6">
    <location>
        <begin position="100"/>
        <end position="200"/>
    </location>
</feature>
<evidence type="ECO:0000256" key="2">
    <source>
        <dbReference type="ARBA" id="ARBA00007991"/>
    </source>
</evidence>
<proteinExistence type="inferred from homology"/>
<dbReference type="InterPro" id="IPR051345">
    <property type="entry name" value="Importin_beta-like_NTR"/>
</dbReference>
<dbReference type="InterPro" id="IPR058537">
    <property type="entry name" value="TPR_TNPO3_IPO13_4th"/>
</dbReference>
<gene>
    <name evidence="7" type="ORF">KFE25_009326</name>
</gene>
<comment type="subcellular location">
    <subcellularLocation>
        <location evidence="1">Nucleus</location>
    </subcellularLocation>
</comment>
<evidence type="ECO:0000313" key="7">
    <source>
        <dbReference type="EMBL" id="KAG8470905.1"/>
    </source>
</evidence>
<dbReference type="GO" id="GO:0006606">
    <property type="term" value="P:protein import into nucleus"/>
    <property type="evidence" value="ECO:0007669"/>
    <property type="project" value="TreeGrafter"/>
</dbReference>
<comment type="similarity">
    <text evidence="2">Belongs to the importin beta family.</text>
</comment>
<dbReference type="Pfam" id="PF24139">
    <property type="entry name" value="TPR_TNPO3_IPO13_4th"/>
    <property type="match status" value="1"/>
</dbReference>
<dbReference type="GO" id="GO:0005634">
    <property type="term" value="C:nucleus"/>
    <property type="evidence" value="ECO:0007669"/>
    <property type="project" value="UniProtKB-SubCell"/>
</dbReference>
<keyword evidence="3" id="KW-0813">Transport</keyword>
<dbReference type="InterPro" id="IPR016024">
    <property type="entry name" value="ARM-type_fold"/>
</dbReference>
<evidence type="ECO:0000256" key="3">
    <source>
        <dbReference type="ARBA" id="ARBA00022448"/>
    </source>
</evidence>
<dbReference type="InterPro" id="IPR001494">
    <property type="entry name" value="Importin-beta_N"/>
</dbReference>
<sequence length="995" mass="106022">MDAGQTVIRALHVLLHEADPHAKRAADEWLLRFQQAPEAWQTADQLLHTPMLDGNEVCYFAAQTIRTKIWNDFEQLPEQAHASLRDSLLSHLEQRATGANAILTQLCLALACLAVRMSSWEQPIHDVHARLGMATRAILEFLTVLPECALDSKLAVERGRRRVVRASLSETAPHVYELLVHLGASEPPVCVLRCFLSWFRLSAAELAHATSQTSAPPDGGAAVSAAVGNAIARANPLVQLAMEELFKPDGDGFEVAVDVCIELVRLLAGESGGDGDGGPSSGGDMALTRQATALTHLGPLLDRLRPQLHAHVEAGDEDAARGLCRLFAETGEACAPLLVHALGGVLPPTVSGVVDGACVERCGMLVQAILAASAHPTHEIAEISFNFWYVAMHEITTRLDDERRAAVQTAWAPAYLSLTHVLVRAMVLPDDSDSWGADAFDDFRGFRYACGDGLADAAKVAGGEAVLGAVVESVHAGLLVLPTGAWRLLDGALHGAKALAPHASSARVEQVASMLGAICALPLSSSHHVLHTATLCTSGYAPWLHGLPDRDVRLDRVGRVLQFATACLHGADPRIAPAACTAIKNICDACCEDLAAEPWCTQLLALVLGSRQLALESADRVELLQGCGYVFSLLPVEAAVRYLESVASPLLARLGELCAEGAPPSGSSVEVFALLDQIVALVRYCQISVPECAESHPIAQLLVASWPVLCVVHQRLSRDSRAMERLCRVLKFSLRSATHHAAAFVPAVLDALAGWFDADAHSCFLYVVHVAASSLAGDSPPVDDAIFAAYARMSARVLALVQPLNAEAAGATALLDALGAHPDVLEDFFELSAVMLARYPAVLLHSDRWQPLAALVPPCARLQHKEAWRASTRFAERLLGAHTKRVDMTAATLSVLDATVAHVCPPLACELLIGIAGVLPASRTAPSCAVLRAIVDSVPERGAEWVRGACAVLPPAAQAEVGPAIEAITRANATEREMRTAVDAFSDVCRRRRLV</sequence>
<dbReference type="GO" id="GO:0031267">
    <property type="term" value="F:small GTPase binding"/>
    <property type="evidence" value="ECO:0007669"/>
    <property type="project" value="InterPro"/>
</dbReference>
<dbReference type="Pfam" id="PF03810">
    <property type="entry name" value="IBN_N"/>
    <property type="match status" value="1"/>
</dbReference>
<evidence type="ECO:0000259" key="6">
    <source>
        <dbReference type="Pfam" id="PF08389"/>
    </source>
</evidence>
<dbReference type="Pfam" id="PF24138">
    <property type="entry name" value="TPR_TNPO3_IPO13_2nd"/>
    <property type="match status" value="1"/>
</dbReference>
<dbReference type="InterPro" id="IPR013598">
    <property type="entry name" value="Exportin-1/Importin-b-like"/>
</dbReference>
<evidence type="ECO:0000256" key="1">
    <source>
        <dbReference type="ARBA" id="ARBA00004123"/>
    </source>
</evidence>
<comment type="caution">
    <text evidence="7">The sequence shown here is derived from an EMBL/GenBank/DDBJ whole genome shotgun (WGS) entry which is preliminary data.</text>
</comment>
<feature type="domain" description="Importin N-terminal" evidence="5">
    <location>
        <begin position="26"/>
        <end position="92"/>
    </location>
</feature>
<evidence type="ECO:0008006" key="9">
    <source>
        <dbReference type="Google" id="ProtNLM"/>
    </source>
</evidence>
<evidence type="ECO:0000313" key="8">
    <source>
        <dbReference type="Proteomes" id="UP000751190"/>
    </source>
</evidence>
<protein>
    <recommendedName>
        <fullName evidence="9">Importin-13</fullName>
    </recommendedName>
</protein>